<dbReference type="AlphaFoldDB" id="A0AAD9E1W3"/>
<reference evidence="1" key="1">
    <citation type="submission" date="2023-03" db="EMBL/GenBank/DDBJ databases">
        <title>Electrophorus voltai genome.</title>
        <authorList>
            <person name="Bian C."/>
        </authorList>
    </citation>
    <scope>NUCLEOTIDE SEQUENCE</scope>
    <source>
        <strain evidence="1">CB-2022</strain>
        <tissue evidence="1">Muscle</tissue>
    </source>
</reference>
<comment type="caution">
    <text evidence="1">The sequence shown here is derived from an EMBL/GenBank/DDBJ whole genome shotgun (WGS) entry which is preliminary data.</text>
</comment>
<evidence type="ECO:0008006" key="3">
    <source>
        <dbReference type="Google" id="ProtNLM"/>
    </source>
</evidence>
<proteinExistence type="predicted"/>
<feature type="non-terminal residue" evidence="1">
    <location>
        <position position="251"/>
    </location>
</feature>
<dbReference type="EMBL" id="JAROKS010000009">
    <property type="protein sequence ID" value="KAK1801303.1"/>
    <property type="molecule type" value="Genomic_DNA"/>
</dbReference>
<keyword evidence="2" id="KW-1185">Reference proteome</keyword>
<evidence type="ECO:0000313" key="2">
    <source>
        <dbReference type="Proteomes" id="UP001239994"/>
    </source>
</evidence>
<evidence type="ECO:0000313" key="1">
    <source>
        <dbReference type="EMBL" id="KAK1801303.1"/>
    </source>
</evidence>
<protein>
    <recommendedName>
        <fullName evidence="3">Elastin microfibril interfacer 3a</fullName>
    </recommendedName>
</protein>
<dbReference type="Proteomes" id="UP001239994">
    <property type="component" value="Unassembled WGS sequence"/>
</dbReference>
<sequence length="251" mass="27572">MVLDHDGALQRLSGGWGNQTDLQDLETLVEAKHSEGRVAILGGFEKRVVSAEERCKGRATEVRLQCKMKALESCLFPTVEELSNATAPALLEGQSVPTLETELAKPKVEEGLLGEVTLLKVSVHSVNRTLHGLKNSFGKVVREVGRANLTWQEREERLAQQVKGVVHLVGQQASMLGAGERRLTRLKGELQDLRRRLGTELQGCRSTALGVRKEVTEVGGRVARVEGQCSGLARLAEDLELIRGELEKHME</sequence>
<name>A0AAD9E1W3_9TELE</name>
<accession>A0AAD9E1W3</accession>
<gene>
    <name evidence="1" type="ORF">P4O66_022986</name>
</gene>
<organism evidence="1 2">
    <name type="scientific">Electrophorus voltai</name>
    <dbReference type="NCBI Taxonomy" id="2609070"/>
    <lineage>
        <taxon>Eukaryota</taxon>
        <taxon>Metazoa</taxon>
        <taxon>Chordata</taxon>
        <taxon>Craniata</taxon>
        <taxon>Vertebrata</taxon>
        <taxon>Euteleostomi</taxon>
        <taxon>Actinopterygii</taxon>
        <taxon>Neopterygii</taxon>
        <taxon>Teleostei</taxon>
        <taxon>Ostariophysi</taxon>
        <taxon>Gymnotiformes</taxon>
        <taxon>Gymnotoidei</taxon>
        <taxon>Gymnotidae</taxon>
        <taxon>Electrophorus</taxon>
    </lineage>
</organism>